<keyword evidence="4" id="KW-1185">Reference proteome</keyword>
<reference evidence="4 5" key="1">
    <citation type="journal article" date="2020" name="Nat. Food">
        <title>A phased Vanilla planifolia genome enables genetic improvement of flavour and production.</title>
        <authorList>
            <person name="Hasing T."/>
            <person name="Tang H."/>
            <person name="Brym M."/>
            <person name="Khazi F."/>
            <person name="Huang T."/>
            <person name="Chambers A.H."/>
        </authorList>
    </citation>
    <scope>NUCLEOTIDE SEQUENCE [LARGE SCALE GENOMIC DNA]</scope>
    <source>
        <tissue evidence="2">Leaf</tissue>
    </source>
</reference>
<dbReference type="EMBL" id="JADCNM010000014">
    <property type="protein sequence ID" value="KAG0454135.1"/>
    <property type="molecule type" value="Genomic_DNA"/>
</dbReference>
<organism evidence="2 4">
    <name type="scientific">Vanilla planifolia</name>
    <name type="common">Vanilla</name>
    <dbReference type="NCBI Taxonomy" id="51239"/>
    <lineage>
        <taxon>Eukaryota</taxon>
        <taxon>Viridiplantae</taxon>
        <taxon>Streptophyta</taxon>
        <taxon>Embryophyta</taxon>
        <taxon>Tracheophyta</taxon>
        <taxon>Spermatophyta</taxon>
        <taxon>Magnoliopsida</taxon>
        <taxon>Liliopsida</taxon>
        <taxon>Asparagales</taxon>
        <taxon>Orchidaceae</taxon>
        <taxon>Vanilloideae</taxon>
        <taxon>Vanilleae</taxon>
        <taxon>Vanilla</taxon>
    </lineage>
</organism>
<evidence type="ECO:0000313" key="2">
    <source>
        <dbReference type="EMBL" id="KAG0453074.1"/>
    </source>
</evidence>
<gene>
    <name evidence="3" type="ORF">HPP92_025439</name>
    <name evidence="2" type="ORF">HPP92_025738</name>
</gene>
<dbReference type="Proteomes" id="UP000636800">
    <property type="component" value="Unassembled WGS sequence"/>
</dbReference>
<feature type="region of interest" description="Disordered" evidence="1">
    <location>
        <begin position="131"/>
        <end position="175"/>
    </location>
</feature>
<evidence type="ECO:0000313" key="3">
    <source>
        <dbReference type="EMBL" id="KAG0454135.1"/>
    </source>
</evidence>
<protein>
    <submittedName>
        <fullName evidence="2">Uncharacterized protein</fullName>
    </submittedName>
</protein>
<evidence type="ECO:0000313" key="4">
    <source>
        <dbReference type="Proteomes" id="UP000636800"/>
    </source>
</evidence>
<accession>A0A835PJS9</accession>
<evidence type="ECO:0000256" key="1">
    <source>
        <dbReference type="SAM" id="MobiDB-lite"/>
    </source>
</evidence>
<name>A0A835PJS9_VANPL</name>
<evidence type="ECO:0000313" key="5">
    <source>
        <dbReference type="Proteomes" id="UP000639772"/>
    </source>
</evidence>
<sequence length="175" mass="19795">MRSAPCTWEGRIKPYFFFRPWLTVAPEGSIRTGEADPDRCYRHHIAGERTWTRGRGRGRGRGEGGEKEPEIMYLLILWAELSPPHGGTILTTRQREIPVRREAHLGGRNGINCEAERLRGEKPARANLWAGQDAHAHKRRWSREGVAGSTTQDQAERKNGNMTRVVEGPGLGSYR</sequence>
<dbReference type="EMBL" id="JADCNL010000014">
    <property type="protein sequence ID" value="KAG0453074.1"/>
    <property type="molecule type" value="Genomic_DNA"/>
</dbReference>
<comment type="caution">
    <text evidence="2">The sequence shown here is derived from an EMBL/GenBank/DDBJ whole genome shotgun (WGS) entry which is preliminary data.</text>
</comment>
<proteinExistence type="predicted"/>
<dbReference type="AlphaFoldDB" id="A0A835PJS9"/>
<dbReference type="Proteomes" id="UP000639772">
    <property type="component" value="Unassembled WGS sequence"/>
</dbReference>